<evidence type="ECO:0000256" key="1">
    <source>
        <dbReference type="SAM" id="MobiDB-lite"/>
    </source>
</evidence>
<evidence type="ECO:0000313" key="3">
    <source>
        <dbReference type="Proteomes" id="UP001054945"/>
    </source>
</evidence>
<feature type="region of interest" description="Disordered" evidence="1">
    <location>
        <begin position="20"/>
        <end position="40"/>
    </location>
</feature>
<sequence>MKTFMSKKVSEGISFATMVQGVPRQKAPSPTTTSGNQHDQSVLNICNNDKDSFGKVFYIINEFISIFNSLGGIDNIYHSLRNCTSDFEKMQIVLRCFKNIESRKN</sequence>
<keyword evidence="3" id="KW-1185">Reference proteome</keyword>
<dbReference type="Proteomes" id="UP001054945">
    <property type="component" value="Unassembled WGS sequence"/>
</dbReference>
<protein>
    <submittedName>
        <fullName evidence="2">Uncharacterized protein</fullName>
    </submittedName>
</protein>
<dbReference type="AlphaFoldDB" id="A0AAV4WXA2"/>
<organism evidence="2 3">
    <name type="scientific">Caerostris extrusa</name>
    <name type="common">Bark spider</name>
    <name type="synonym">Caerostris bankana</name>
    <dbReference type="NCBI Taxonomy" id="172846"/>
    <lineage>
        <taxon>Eukaryota</taxon>
        <taxon>Metazoa</taxon>
        <taxon>Ecdysozoa</taxon>
        <taxon>Arthropoda</taxon>
        <taxon>Chelicerata</taxon>
        <taxon>Arachnida</taxon>
        <taxon>Araneae</taxon>
        <taxon>Araneomorphae</taxon>
        <taxon>Entelegynae</taxon>
        <taxon>Araneoidea</taxon>
        <taxon>Araneidae</taxon>
        <taxon>Caerostris</taxon>
    </lineage>
</organism>
<reference evidence="2 3" key="1">
    <citation type="submission" date="2021-06" db="EMBL/GenBank/DDBJ databases">
        <title>Caerostris extrusa draft genome.</title>
        <authorList>
            <person name="Kono N."/>
            <person name="Arakawa K."/>
        </authorList>
    </citation>
    <scope>NUCLEOTIDE SEQUENCE [LARGE SCALE GENOMIC DNA]</scope>
</reference>
<evidence type="ECO:0000313" key="2">
    <source>
        <dbReference type="EMBL" id="GIY86903.1"/>
    </source>
</evidence>
<accession>A0AAV4WXA2</accession>
<dbReference type="EMBL" id="BPLR01016860">
    <property type="protein sequence ID" value="GIY86903.1"/>
    <property type="molecule type" value="Genomic_DNA"/>
</dbReference>
<gene>
    <name evidence="2" type="ORF">CEXT_810781</name>
</gene>
<proteinExistence type="predicted"/>
<comment type="caution">
    <text evidence="2">The sequence shown here is derived from an EMBL/GenBank/DDBJ whole genome shotgun (WGS) entry which is preliminary data.</text>
</comment>
<feature type="compositionally biased region" description="Polar residues" evidence="1">
    <location>
        <begin position="28"/>
        <end position="40"/>
    </location>
</feature>
<name>A0AAV4WXA2_CAEEX</name>